<evidence type="ECO:0008006" key="3">
    <source>
        <dbReference type="Google" id="ProtNLM"/>
    </source>
</evidence>
<accession>E8LX15</accession>
<dbReference type="eggNOG" id="COG3501">
    <property type="taxonomic scope" value="Bacteria"/>
</dbReference>
<dbReference type="OrthoDB" id="9816400at2"/>
<comment type="caution">
    <text evidence="1">The sequence shown here is derived from an EMBL/GenBank/DDBJ whole genome shotgun (WGS) entry which is preliminary data.</text>
</comment>
<evidence type="ECO:0000313" key="2">
    <source>
        <dbReference type="Proteomes" id="UP000004371"/>
    </source>
</evidence>
<sequence length="246" mass="27220">MRLGYSPFGQVYRKHNDKTQWKINAGVNANKQLGQLMPYQFTGAYTDGNTGLVHLDARWYNPHTSRFVQPDYWNLKNTYLPTEIQHELMRFTGLNTSQLLRDPSQQLAFGYVSGNPLTWVDPWGLCLPEFYGIEAANSYNAGGTLVETFSDGTVKQNGEDAYSAATNAGVEPYSQTDVEAFRDNMITASIGGTLTGQLWISAPTSLLASVATVVSILMDDDPVDAATDEALSYVAGKRLQFLHLLF</sequence>
<dbReference type="EMBL" id="AEVS01000077">
    <property type="protein sequence ID" value="EGA64916.1"/>
    <property type="molecule type" value="Genomic_DNA"/>
</dbReference>
<dbReference type="Gene3D" id="2.180.10.10">
    <property type="entry name" value="RHS repeat-associated core"/>
    <property type="match status" value="1"/>
</dbReference>
<dbReference type="InterPro" id="IPR022385">
    <property type="entry name" value="Rhs_assc_core"/>
</dbReference>
<dbReference type="NCBIfam" id="TIGR03696">
    <property type="entry name" value="Rhs_assc_core"/>
    <property type="match status" value="1"/>
</dbReference>
<name>E8LX15_9VIBR</name>
<keyword evidence="2" id="KW-1185">Reference proteome</keyword>
<dbReference type="Proteomes" id="UP000004371">
    <property type="component" value="Unassembled WGS sequence"/>
</dbReference>
<proteinExistence type="predicted"/>
<dbReference type="AlphaFoldDB" id="E8LX15"/>
<dbReference type="STRING" id="945543.VIBR0546_17838"/>
<gene>
    <name evidence="1" type="ORF">VIBR0546_17838</name>
</gene>
<organism evidence="1 2">
    <name type="scientific">Vibrio brasiliensis LMG 20546</name>
    <dbReference type="NCBI Taxonomy" id="945543"/>
    <lineage>
        <taxon>Bacteria</taxon>
        <taxon>Pseudomonadati</taxon>
        <taxon>Pseudomonadota</taxon>
        <taxon>Gammaproteobacteria</taxon>
        <taxon>Vibrionales</taxon>
        <taxon>Vibrionaceae</taxon>
        <taxon>Vibrio</taxon>
        <taxon>Vibrio oreintalis group</taxon>
    </lineage>
</organism>
<evidence type="ECO:0000313" key="1">
    <source>
        <dbReference type="EMBL" id="EGA64916.1"/>
    </source>
</evidence>
<protein>
    <recommendedName>
        <fullName evidence="3">RHS repeat-associated core domain-containing protein</fullName>
    </recommendedName>
</protein>
<reference evidence="1 2" key="1">
    <citation type="journal article" date="2012" name="Int. J. Syst. Evol. Microbiol.">
        <title>Vibrio caribbeanicus sp. nov., isolated from the marine sponge Scleritoderma cyanea.</title>
        <authorList>
            <person name="Hoffmann M."/>
            <person name="Monday S.R."/>
            <person name="Allard M.W."/>
            <person name="Strain E.A."/>
            <person name="Whittaker P."/>
            <person name="Naum M."/>
            <person name="McCarthy P.J."/>
            <person name="Lopez J.V."/>
            <person name="Fischer M."/>
            <person name="Brown E.W."/>
        </authorList>
    </citation>
    <scope>NUCLEOTIDE SEQUENCE [LARGE SCALE GENOMIC DNA]</scope>
    <source>
        <strain evidence="1 2">LMG 20546</strain>
    </source>
</reference>